<dbReference type="GO" id="GO:0020037">
    <property type="term" value="F:heme binding"/>
    <property type="evidence" value="ECO:0007669"/>
    <property type="project" value="InterPro"/>
</dbReference>
<evidence type="ECO:0000259" key="7">
    <source>
        <dbReference type="PROSITE" id="PS51007"/>
    </source>
</evidence>
<proteinExistence type="predicted"/>
<evidence type="ECO:0000256" key="4">
    <source>
        <dbReference type="PROSITE-ProRule" id="PRU00433"/>
    </source>
</evidence>
<dbReference type="InterPro" id="IPR011429">
    <property type="entry name" value="Cyt_c_Planctomycete-type"/>
</dbReference>
<dbReference type="PANTHER" id="PTHR35889">
    <property type="entry name" value="CYCLOINULO-OLIGOSACCHARIDE FRUCTANOTRANSFERASE-RELATED"/>
    <property type="match status" value="1"/>
</dbReference>
<dbReference type="InterPro" id="IPR009056">
    <property type="entry name" value="Cyt_c-like_dom"/>
</dbReference>
<evidence type="ECO:0000256" key="5">
    <source>
        <dbReference type="SAM" id="Phobius"/>
    </source>
</evidence>
<feature type="domain" description="Cytochrome c" evidence="7">
    <location>
        <begin position="217"/>
        <end position="314"/>
    </location>
</feature>
<keyword evidence="1 4" id="KW-0349">Heme</keyword>
<keyword evidence="9" id="KW-1185">Reference proteome</keyword>
<organism evidence="8 9">
    <name type="scientific">Lentisphaera araneosa HTCC2155</name>
    <dbReference type="NCBI Taxonomy" id="313628"/>
    <lineage>
        <taxon>Bacteria</taxon>
        <taxon>Pseudomonadati</taxon>
        <taxon>Lentisphaerota</taxon>
        <taxon>Lentisphaeria</taxon>
        <taxon>Lentisphaerales</taxon>
        <taxon>Lentisphaeraceae</taxon>
        <taxon>Lentisphaera</taxon>
    </lineage>
</organism>
<accession>A6DPZ3</accession>
<evidence type="ECO:0000313" key="9">
    <source>
        <dbReference type="Proteomes" id="UP000004947"/>
    </source>
</evidence>
<keyword evidence="3 4" id="KW-0408">Iron</keyword>
<dbReference type="RefSeq" id="WP_007279924.1">
    <property type="nucleotide sequence ID" value="NZ_ABCK01000018.1"/>
</dbReference>
<keyword evidence="5" id="KW-1133">Transmembrane helix</keyword>
<evidence type="ECO:0000313" key="8">
    <source>
        <dbReference type="EMBL" id="EDM26234.1"/>
    </source>
</evidence>
<dbReference type="InterPro" id="IPR036909">
    <property type="entry name" value="Cyt_c-like_dom_sf"/>
</dbReference>
<dbReference type="Proteomes" id="UP000004947">
    <property type="component" value="Unassembled WGS sequence"/>
</dbReference>
<dbReference type="STRING" id="313628.LNTAR_24024"/>
<reference evidence="8 9" key="1">
    <citation type="journal article" date="2010" name="J. Bacteriol.">
        <title>Genome sequence of Lentisphaera araneosa HTCC2155T, the type species of the order Lentisphaerales in the phylum Lentisphaerae.</title>
        <authorList>
            <person name="Thrash J.C."/>
            <person name="Cho J.C."/>
            <person name="Vergin K.L."/>
            <person name="Morris R.M."/>
            <person name="Giovannoni S.J."/>
        </authorList>
    </citation>
    <scope>NUCLEOTIDE SEQUENCE [LARGE SCALE GENOMIC DNA]</scope>
    <source>
        <strain evidence="8 9">HTCC2155</strain>
    </source>
</reference>
<feature type="transmembrane region" description="Helical" evidence="5">
    <location>
        <begin position="98"/>
        <end position="119"/>
    </location>
</feature>
<keyword evidence="5" id="KW-0472">Membrane</keyword>
<keyword evidence="5" id="KW-0812">Transmembrane</keyword>
<dbReference type="EMBL" id="ABCK01000018">
    <property type="protein sequence ID" value="EDM26234.1"/>
    <property type="molecule type" value="Genomic_DNA"/>
</dbReference>
<dbReference type="OrthoDB" id="713772at2"/>
<comment type="caution">
    <text evidence="8">The sequence shown here is derived from an EMBL/GenBank/DDBJ whole genome shotgun (WGS) entry which is preliminary data.</text>
</comment>
<dbReference type="GO" id="GO:0009055">
    <property type="term" value="F:electron transfer activity"/>
    <property type="evidence" value="ECO:0007669"/>
    <property type="project" value="InterPro"/>
</dbReference>
<dbReference type="eggNOG" id="COG4886">
    <property type="taxonomic scope" value="Bacteria"/>
</dbReference>
<name>A6DPZ3_9BACT</name>
<gene>
    <name evidence="8" type="ORF">LNTAR_24024</name>
</gene>
<protein>
    <recommendedName>
        <fullName evidence="7">Cytochrome c domain-containing protein</fullName>
    </recommendedName>
</protein>
<dbReference type="eggNOG" id="COG2010">
    <property type="taxonomic scope" value="Bacteria"/>
</dbReference>
<sequence>MRHNKIYLFISTLFFSFTTFAAEAAAPVNPEAQQTLFMKFIRAITFTTDGNIPDFLIFLGRHHPLILHLPVGLLAVIAFLEIFSWWRKVEIYDEAMYILCWLAALTSVGATFFGILLALPGGYNPELLSRHGWLGMAVAVAAIIALYLKHHYRKDKVLAKRHRFRVAIFVACVIMGFAGHDGGSLTHGTEYLFEYAPDPLRKMTGRKAKKPKDAEEAKKPRKLPYFEAKVLPIFEAKCVSCHGEEKMKGKLKLNNILGIMRRYDKIISPGHAMDSELYYVLVSDDPDEIMPPEGNEAMTKEEIKIIEDWINAGASFSDVELKPMASPAAEAAKVEPTVEKATEAAKPALDLANMTADQKFVHETVIPFFEAKCTKCHGEEKDKGDVRLHTVEVIKATFEDELIVPGKPEDSWLYDSLVTDDEDALMPPPKEKNPATKEEIAMIKKWIADGAKGLD</sequence>
<keyword evidence="6" id="KW-0732">Signal</keyword>
<evidence type="ECO:0000256" key="2">
    <source>
        <dbReference type="ARBA" id="ARBA00022723"/>
    </source>
</evidence>
<dbReference type="GO" id="GO:0046872">
    <property type="term" value="F:metal ion binding"/>
    <property type="evidence" value="ECO:0007669"/>
    <property type="project" value="UniProtKB-KW"/>
</dbReference>
<evidence type="ECO:0000256" key="6">
    <source>
        <dbReference type="SAM" id="SignalP"/>
    </source>
</evidence>
<feature type="transmembrane region" description="Helical" evidence="5">
    <location>
        <begin position="131"/>
        <end position="150"/>
    </location>
</feature>
<dbReference type="PANTHER" id="PTHR35889:SF3">
    <property type="entry name" value="F-BOX DOMAIN-CONTAINING PROTEIN"/>
    <property type="match status" value="1"/>
</dbReference>
<feature type="transmembrane region" description="Helical" evidence="5">
    <location>
        <begin position="162"/>
        <end position="179"/>
    </location>
</feature>
<dbReference type="Pfam" id="PF07635">
    <property type="entry name" value="PSCyt1"/>
    <property type="match status" value="2"/>
</dbReference>
<dbReference type="PROSITE" id="PS51007">
    <property type="entry name" value="CYTC"/>
    <property type="match status" value="1"/>
</dbReference>
<keyword evidence="2 4" id="KW-0479">Metal-binding</keyword>
<evidence type="ECO:0000256" key="1">
    <source>
        <dbReference type="ARBA" id="ARBA00022617"/>
    </source>
</evidence>
<feature type="transmembrane region" description="Helical" evidence="5">
    <location>
        <begin position="65"/>
        <end position="86"/>
    </location>
</feature>
<feature type="chain" id="PRO_5002694637" description="Cytochrome c domain-containing protein" evidence="6">
    <location>
        <begin position="22"/>
        <end position="455"/>
    </location>
</feature>
<dbReference type="Gene3D" id="1.10.760.10">
    <property type="entry name" value="Cytochrome c-like domain"/>
    <property type="match status" value="1"/>
</dbReference>
<feature type="signal peptide" evidence="6">
    <location>
        <begin position="1"/>
        <end position="21"/>
    </location>
</feature>
<dbReference type="SUPFAM" id="SSF46626">
    <property type="entry name" value="Cytochrome c"/>
    <property type="match status" value="1"/>
</dbReference>
<evidence type="ECO:0000256" key="3">
    <source>
        <dbReference type="ARBA" id="ARBA00023004"/>
    </source>
</evidence>
<dbReference type="AlphaFoldDB" id="A6DPZ3"/>